<dbReference type="Proteomes" id="UP001185028">
    <property type="component" value="Unassembled WGS sequence"/>
</dbReference>
<comment type="caution">
    <text evidence="1">The sequence shown here is derived from an EMBL/GenBank/DDBJ whole genome shotgun (WGS) entry which is preliminary data.</text>
</comment>
<gene>
    <name evidence="1" type="ORF">JOC58_004331</name>
</gene>
<sequence>MKDIKDLTLRTEHLTLEQDNFCKLAVVNGLNIHRGRWTDYV</sequence>
<accession>A0ABU1J4G9</accession>
<protein>
    <submittedName>
        <fullName evidence="1">Uncharacterized protein</fullName>
    </submittedName>
</protein>
<name>A0ABU1J4G9_9BACL</name>
<evidence type="ECO:0000313" key="1">
    <source>
        <dbReference type="EMBL" id="MDR6246400.1"/>
    </source>
</evidence>
<organism evidence="1 2">
    <name type="scientific">Paenibacillus hunanensis</name>
    <dbReference type="NCBI Taxonomy" id="539262"/>
    <lineage>
        <taxon>Bacteria</taxon>
        <taxon>Bacillati</taxon>
        <taxon>Bacillota</taxon>
        <taxon>Bacilli</taxon>
        <taxon>Bacillales</taxon>
        <taxon>Paenibacillaceae</taxon>
        <taxon>Paenibacillus</taxon>
    </lineage>
</organism>
<proteinExistence type="predicted"/>
<keyword evidence="2" id="KW-1185">Reference proteome</keyword>
<evidence type="ECO:0000313" key="2">
    <source>
        <dbReference type="Proteomes" id="UP001185028"/>
    </source>
</evidence>
<dbReference type="EMBL" id="JAVDQH010000027">
    <property type="protein sequence ID" value="MDR6246400.1"/>
    <property type="molecule type" value="Genomic_DNA"/>
</dbReference>
<reference evidence="1 2" key="1">
    <citation type="submission" date="2023-07" db="EMBL/GenBank/DDBJ databases">
        <title>Genomic Encyclopedia of Type Strains, Phase IV (KMG-IV): sequencing the most valuable type-strain genomes for metagenomic binning, comparative biology and taxonomic classification.</title>
        <authorList>
            <person name="Goeker M."/>
        </authorList>
    </citation>
    <scope>NUCLEOTIDE SEQUENCE [LARGE SCALE GENOMIC DNA]</scope>
    <source>
        <strain evidence="1 2">DSM 22170</strain>
    </source>
</reference>